<keyword evidence="1" id="KW-0472">Membrane</keyword>
<keyword evidence="1" id="KW-0812">Transmembrane</keyword>
<accession>A0A8S5QEX1</accession>
<protein>
    <submittedName>
        <fullName evidence="2">Uncharacterized protein</fullName>
    </submittedName>
</protein>
<organism evidence="2">
    <name type="scientific">Siphoviridae sp. ctoRD1</name>
    <dbReference type="NCBI Taxonomy" id="2825669"/>
    <lineage>
        <taxon>Viruses</taxon>
        <taxon>Duplodnaviria</taxon>
        <taxon>Heunggongvirae</taxon>
        <taxon>Uroviricota</taxon>
        <taxon>Caudoviricetes</taxon>
    </lineage>
</organism>
<reference evidence="2" key="1">
    <citation type="journal article" date="2021" name="Proc. Natl. Acad. Sci. U.S.A.">
        <title>A Catalog of Tens of Thousands of Viruses from Human Metagenomes Reveals Hidden Associations with Chronic Diseases.</title>
        <authorList>
            <person name="Tisza M.J."/>
            <person name="Buck C.B."/>
        </authorList>
    </citation>
    <scope>NUCLEOTIDE SEQUENCE</scope>
    <source>
        <strain evidence="2">CtoRD1</strain>
    </source>
</reference>
<sequence>MLERQIIFLINSANLLFRCYSPINFLLLLLQTQGMLLLLMVLEWHPKAN</sequence>
<evidence type="ECO:0000313" key="2">
    <source>
        <dbReference type="EMBL" id="DAE17498.1"/>
    </source>
</evidence>
<keyword evidence="1" id="KW-1133">Transmembrane helix</keyword>
<evidence type="ECO:0000256" key="1">
    <source>
        <dbReference type="SAM" id="Phobius"/>
    </source>
</evidence>
<dbReference type="EMBL" id="BK015641">
    <property type="protein sequence ID" value="DAE17498.1"/>
    <property type="molecule type" value="Genomic_DNA"/>
</dbReference>
<name>A0A8S5QEX1_9CAUD</name>
<proteinExistence type="predicted"/>
<feature type="transmembrane region" description="Helical" evidence="1">
    <location>
        <begin position="20"/>
        <end position="42"/>
    </location>
</feature>